<proteinExistence type="predicted"/>
<feature type="compositionally biased region" description="Basic and acidic residues" evidence="1">
    <location>
        <begin position="46"/>
        <end position="64"/>
    </location>
</feature>
<dbReference type="Proteomes" id="UP000593567">
    <property type="component" value="Unassembled WGS sequence"/>
</dbReference>
<feature type="compositionally biased region" description="Basic residues" evidence="1">
    <location>
        <begin position="65"/>
        <end position="75"/>
    </location>
</feature>
<gene>
    <name evidence="2" type="ORF">EB796_000945</name>
</gene>
<keyword evidence="3" id="KW-1185">Reference proteome</keyword>
<evidence type="ECO:0000313" key="2">
    <source>
        <dbReference type="EMBL" id="KAF6040742.1"/>
    </source>
</evidence>
<accession>A0A7J7KRE4</accession>
<name>A0A7J7KRE4_BUGNE</name>
<organism evidence="2 3">
    <name type="scientific">Bugula neritina</name>
    <name type="common">Brown bryozoan</name>
    <name type="synonym">Sertularia neritina</name>
    <dbReference type="NCBI Taxonomy" id="10212"/>
    <lineage>
        <taxon>Eukaryota</taxon>
        <taxon>Metazoa</taxon>
        <taxon>Spiralia</taxon>
        <taxon>Lophotrochozoa</taxon>
        <taxon>Bryozoa</taxon>
        <taxon>Gymnolaemata</taxon>
        <taxon>Cheilostomatida</taxon>
        <taxon>Flustrina</taxon>
        <taxon>Buguloidea</taxon>
        <taxon>Bugulidae</taxon>
        <taxon>Bugula</taxon>
    </lineage>
</organism>
<reference evidence="2" key="1">
    <citation type="submission" date="2020-06" db="EMBL/GenBank/DDBJ databases">
        <title>Draft genome of Bugula neritina, a colonial animal packing powerful symbionts and potential medicines.</title>
        <authorList>
            <person name="Rayko M."/>
        </authorList>
    </citation>
    <scope>NUCLEOTIDE SEQUENCE [LARGE SCALE GENOMIC DNA]</scope>
    <source>
        <strain evidence="2">Kwan_BN1</strain>
    </source>
</reference>
<sequence length="116" mass="12974">MLYTYSTEDGMNKVPPQTDSHRAHSNASVSIPPAPSRKSGRPPKPKQLESESEEERRPLQPEPRKRGRPKGSKKAVKTDNTNTIKLKSTRCSTEELWTLKRKPGSKTYIVSTAASK</sequence>
<feature type="region of interest" description="Disordered" evidence="1">
    <location>
        <begin position="1"/>
        <end position="84"/>
    </location>
</feature>
<protein>
    <submittedName>
        <fullName evidence="2">Uncharacterized protein</fullName>
    </submittedName>
</protein>
<dbReference type="AlphaFoldDB" id="A0A7J7KRE4"/>
<evidence type="ECO:0000313" key="3">
    <source>
        <dbReference type="Proteomes" id="UP000593567"/>
    </source>
</evidence>
<dbReference type="EMBL" id="VXIV02000106">
    <property type="protein sequence ID" value="KAF6040742.1"/>
    <property type="molecule type" value="Genomic_DNA"/>
</dbReference>
<comment type="caution">
    <text evidence="2">The sequence shown here is derived from an EMBL/GenBank/DDBJ whole genome shotgun (WGS) entry which is preliminary data.</text>
</comment>
<evidence type="ECO:0000256" key="1">
    <source>
        <dbReference type="SAM" id="MobiDB-lite"/>
    </source>
</evidence>